<evidence type="ECO:0000256" key="15">
    <source>
        <dbReference type="SAM" id="Phobius"/>
    </source>
</evidence>
<feature type="transmembrane region" description="Helical" evidence="15">
    <location>
        <begin position="138"/>
        <end position="159"/>
    </location>
</feature>
<sequence>MISDYLIYLGLIAGYGGGIVAGTGLYIHEIFPEITIHDKQVIFNKRHQFQRFVSLAIISASIMAFFSGQIANKLGRKMSIIIADMFFVIGNLTIALAPTINFLIIGRFIVGFGLGLGTTISLVYVAECSPNKLRGTMLSFSVLCVFAGNMLSYTSCILLGFDHFLIFTFILIPTIAQLILITFFQSDTPIFYVMMNKKDLAEKAIKTYYNNSKEGQEESQIQMYKELFSEYKWNLFVGLMLNILQQLSGVSLINYYGPKILKDAGFASNTREGLMCSMIFLMAFNFTVAKWLSLNHLRGTANSLTGTSNWLGNYSLAGIFLQITQTQTGKIFTYSLLAFNCMVMFFFVWRFVPETKDKSIDECVKLIHHSWKSKAIRDKINQKEGGLLDNQDHIQLIQTYDQEKLLNENLEINEVNSGNRHSDSKKV</sequence>
<dbReference type="InterPro" id="IPR005828">
    <property type="entry name" value="MFS_sugar_transport-like"/>
</dbReference>
<evidence type="ECO:0000256" key="7">
    <source>
        <dbReference type="ARBA" id="ARBA00023136"/>
    </source>
</evidence>
<feature type="transmembrane region" description="Helical" evidence="15">
    <location>
        <begin position="164"/>
        <end position="184"/>
    </location>
</feature>
<feature type="transmembrane region" description="Helical" evidence="15">
    <location>
        <begin position="6"/>
        <end position="31"/>
    </location>
</feature>
<comment type="subunit">
    <text evidence="3">Homodimer.</text>
</comment>
<feature type="transmembrane region" description="Helical" evidence="15">
    <location>
        <begin position="274"/>
        <end position="294"/>
    </location>
</feature>
<dbReference type="InterPro" id="IPR036259">
    <property type="entry name" value="MFS_trans_sf"/>
</dbReference>
<evidence type="ECO:0000259" key="16">
    <source>
        <dbReference type="PROSITE" id="PS50850"/>
    </source>
</evidence>
<dbReference type="Proteomes" id="UP000039865">
    <property type="component" value="Unassembled WGS sequence"/>
</dbReference>
<comment type="catalytic activity">
    <reaction evidence="10">
        <text>D-xylose(out) = D-xylose(in)</text>
        <dbReference type="Rhea" id="RHEA:78427"/>
        <dbReference type="ChEBI" id="CHEBI:53455"/>
    </reaction>
    <physiologicalReaction direction="left-to-right" evidence="10">
        <dbReference type="Rhea" id="RHEA:78428"/>
    </physiologicalReaction>
</comment>
<dbReference type="InterPro" id="IPR003663">
    <property type="entry name" value="Sugar/inositol_transpt"/>
</dbReference>
<dbReference type="GO" id="GO:0016020">
    <property type="term" value="C:membrane"/>
    <property type="evidence" value="ECO:0007669"/>
    <property type="project" value="UniProtKB-SubCell"/>
</dbReference>
<feature type="transmembrane region" description="Helical" evidence="15">
    <location>
        <begin position="52"/>
        <end position="72"/>
    </location>
</feature>
<keyword evidence="5 15" id="KW-0812">Transmembrane</keyword>
<evidence type="ECO:0000256" key="9">
    <source>
        <dbReference type="ARBA" id="ARBA00044648"/>
    </source>
</evidence>
<dbReference type="OMA" id="FYNIGWN"/>
<evidence type="ECO:0000256" key="5">
    <source>
        <dbReference type="ARBA" id="ARBA00022692"/>
    </source>
</evidence>
<dbReference type="SUPFAM" id="SSF103473">
    <property type="entry name" value="MFS general substrate transporter"/>
    <property type="match status" value="1"/>
</dbReference>
<dbReference type="InterPro" id="IPR005829">
    <property type="entry name" value="Sugar_transporter_CS"/>
</dbReference>
<name>A0A078ARA9_STYLE</name>
<proteinExistence type="inferred from homology"/>
<dbReference type="PANTHER" id="PTHR48020">
    <property type="entry name" value="PROTON MYO-INOSITOL COTRANSPORTER"/>
    <property type="match status" value="1"/>
</dbReference>
<dbReference type="InterPro" id="IPR050814">
    <property type="entry name" value="Myo-inositol_Transporter"/>
</dbReference>
<dbReference type="PROSITE" id="PS00217">
    <property type="entry name" value="SUGAR_TRANSPORT_2"/>
    <property type="match status" value="1"/>
</dbReference>
<keyword evidence="18" id="KW-1185">Reference proteome</keyword>
<dbReference type="EMBL" id="CCKQ01011804">
    <property type="protein sequence ID" value="CDW83378.1"/>
    <property type="molecule type" value="Genomic_DNA"/>
</dbReference>
<evidence type="ECO:0000256" key="1">
    <source>
        <dbReference type="ARBA" id="ARBA00004141"/>
    </source>
</evidence>
<organism evidence="17 18">
    <name type="scientific">Stylonychia lemnae</name>
    <name type="common">Ciliate</name>
    <dbReference type="NCBI Taxonomy" id="5949"/>
    <lineage>
        <taxon>Eukaryota</taxon>
        <taxon>Sar</taxon>
        <taxon>Alveolata</taxon>
        <taxon>Ciliophora</taxon>
        <taxon>Intramacronucleata</taxon>
        <taxon>Spirotrichea</taxon>
        <taxon>Stichotrichia</taxon>
        <taxon>Sporadotrichida</taxon>
        <taxon>Oxytrichidae</taxon>
        <taxon>Stylonychinae</taxon>
        <taxon>Stylonychia</taxon>
    </lineage>
</organism>
<comment type="catalytic activity">
    <reaction evidence="13">
        <text>D-fructose(out) = D-fructose(in)</text>
        <dbReference type="Rhea" id="RHEA:60372"/>
        <dbReference type="ChEBI" id="CHEBI:37721"/>
    </reaction>
    <physiologicalReaction direction="left-to-right" evidence="13">
        <dbReference type="Rhea" id="RHEA:60373"/>
    </physiologicalReaction>
</comment>
<feature type="transmembrane region" description="Helical" evidence="15">
    <location>
        <begin position="331"/>
        <end position="352"/>
    </location>
</feature>
<evidence type="ECO:0000256" key="4">
    <source>
        <dbReference type="ARBA" id="ARBA00022448"/>
    </source>
</evidence>
<comment type="catalytic activity">
    <reaction evidence="11">
        <text>D-mannose(out) = D-mannose(in)</text>
        <dbReference type="Rhea" id="RHEA:78391"/>
        <dbReference type="ChEBI" id="CHEBI:4208"/>
    </reaction>
    <physiologicalReaction direction="left-to-right" evidence="11">
        <dbReference type="Rhea" id="RHEA:78392"/>
    </physiologicalReaction>
</comment>
<dbReference type="PROSITE" id="PS50850">
    <property type="entry name" value="MFS"/>
    <property type="match status" value="1"/>
</dbReference>
<keyword evidence="4" id="KW-0813">Transport</keyword>
<dbReference type="PRINTS" id="PR00171">
    <property type="entry name" value="SUGRTRNSPORT"/>
</dbReference>
<feature type="transmembrane region" description="Helical" evidence="15">
    <location>
        <begin position="78"/>
        <end position="97"/>
    </location>
</feature>
<accession>A0A078ARA9</accession>
<dbReference type="OrthoDB" id="433512at2759"/>
<reference evidence="17 18" key="1">
    <citation type="submission" date="2014-06" db="EMBL/GenBank/DDBJ databases">
        <authorList>
            <person name="Swart Estienne"/>
        </authorList>
    </citation>
    <scope>NUCLEOTIDE SEQUENCE [LARGE SCALE GENOMIC DNA]</scope>
    <source>
        <strain evidence="17 18">130c</strain>
    </source>
</reference>
<dbReference type="Gene3D" id="1.20.1250.20">
    <property type="entry name" value="MFS general substrate transporter like domains"/>
    <property type="match status" value="2"/>
</dbReference>
<comment type="subcellular location">
    <subcellularLocation>
        <location evidence="1">Membrane</location>
        <topology evidence="1">Multi-pass membrane protein</topology>
    </subcellularLocation>
</comment>
<comment type="similarity">
    <text evidence="2">Belongs to the major facilitator superfamily. Sugar transporter (TC 2.A.1.1) family.</text>
</comment>
<dbReference type="GO" id="GO:0022857">
    <property type="term" value="F:transmembrane transporter activity"/>
    <property type="evidence" value="ECO:0007669"/>
    <property type="project" value="InterPro"/>
</dbReference>
<evidence type="ECO:0000256" key="10">
    <source>
        <dbReference type="ARBA" id="ARBA00044656"/>
    </source>
</evidence>
<evidence type="ECO:0000313" key="17">
    <source>
        <dbReference type="EMBL" id="CDW83378.1"/>
    </source>
</evidence>
<dbReference type="AlphaFoldDB" id="A0A078ARA9"/>
<comment type="catalytic activity">
    <reaction evidence="12">
        <text>D-glucosamine(out) = D-glucosamine(in)</text>
        <dbReference type="Rhea" id="RHEA:78423"/>
        <dbReference type="ChEBI" id="CHEBI:58723"/>
    </reaction>
    <physiologicalReaction direction="left-to-right" evidence="12">
        <dbReference type="Rhea" id="RHEA:78424"/>
    </physiologicalReaction>
</comment>
<evidence type="ECO:0000256" key="11">
    <source>
        <dbReference type="ARBA" id="ARBA00044662"/>
    </source>
</evidence>
<evidence type="ECO:0000256" key="6">
    <source>
        <dbReference type="ARBA" id="ARBA00022989"/>
    </source>
</evidence>
<dbReference type="InterPro" id="IPR020846">
    <property type="entry name" value="MFS_dom"/>
</dbReference>
<evidence type="ECO:0000256" key="12">
    <source>
        <dbReference type="ARBA" id="ARBA00044668"/>
    </source>
</evidence>
<keyword evidence="7 15" id="KW-0472">Membrane</keyword>
<evidence type="ECO:0000256" key="14">
    <source>
        <dbReference type="ARBA" id="ARBA00044780"/>
    </source>
</evidence>
<evidence type="ECO:0000256" key="8">
    <source>
        <dbReference type="ARBA" id="ARBA00044637"/>
    </source>
</evidence>
<evidence type="ECO:0000256" key="2">
    <source>
        <dbReference type="ARBA" id="ARBA00010992"/>
    </source>
</evidence>
<protein>
    <recommendedName>
        <fullName evidence="14">Hexose transporter 1</fullName>
    </recommendedName>
</protein>
<feature type="transmembrane region" description="Helical" evidence="15">
    <location>
        <begin position="104"/>
        <end position="126"/>
    </location>
</feature>
<keyword evidence="6 15" id="KW-1133">Transmembrane helix</keyword>
<gene>
    <name evidence="17" type="primary">Contig10278.g524</name>
    <name evidence="17" type="ORF">STYLEM_12423</name>
</gene>
<feature type="domain" description="Major facilitator superfamily (MFS) profile" evidence="16">
    <location>
        <begin position="2"/>
        <end position="427"/>
    </location>
</feature>
<evidence type="ECO:0000256" key="13">
    <source>
        <dbReference type="ARBA" id="ARBA00044710"/>
    </source>
</evidence>
<feature type="transmembrane region" description="Helical" evidence="15">
    <location>
        <begin position="233"/>
        <end position="253"/>
    </location>
</feature>
<evidence type="ECO:0000313" key="18">
    <source>
        <dbReference type="Proteomes" id="UP000039865"/>
    </source>
</evidence>
<dbReference type="Pfam" id="PF00083">
    <property type="entry name" value="Sugar_tr"/>
    <property type="match status" value="1"/>
</dbReference>
<comment type="catalytic activity">
    <reaction evidence="8">
        <text>D-galactose(in) = D-galactose(out)</text>
        <dbReference type="Rhea" id="RHEA:34915"/>
        <dbReference type="ChEBI" id="CHEBI:4139"/>
    </reaction>
    <physiologicalReaction direction="right-to-left" evidence="8">
        <dbReference type="Rhea" id="RHEA:34917"/>
    </physiologicalReaction>
</comment>
<comment type="catalytic activity">
    <reaction evidence="9">
        <text>D-glucose(out) = D-glucose(in)</text>
        <dbReference type="Rhea" id="RHEA:60376"/>
        <dbReference type="ChEBI" id="CHEBI:4167"/>
    </reaction>
    <physiologicalReaction direction="left-to-right" evidence="9">
        <dbReference type="Rhea" id="RHEA:60377"/>
    </physiologicalReaction>
</comment>
<dbReference type="PANTHER" id="PTHR48020:SF12">
    <property type="entry name" value="PROTON MYO-INOSITOL COTRANSPORTER"/>
    <property type="match status" value="1"/>
</dbReference>
<dbReference type="InParanoid" id="A0A078ARA9"/>
<evidence type="ECO:0000256" key="3">
    <source>
        <dbReference type="ARBA" id="ARBA00011738"/>
    </source>
</evidence>